<dbReference type="AlphaFoldDB" id="A0A8K0EMH6"/>
<protein>
    <submittedName>
        <fullName evidence="2">FAM181A protein</fullName>
    </submittedName>
</protein>
<feature type="compositionally biased region" description="Low complexity" evidence="1">
    <location>
        <begin position="202"/>
        <end position="226"/>
    </location>
</feature>
<evidence type="ECO:0000313" key="2">
    <source>
        <dbReference type="EMBL" id="CAH1261523.1"/>
    </source>
</evidence>
<evidence type="ECO:0000256" key="1">
    <source>
        <dbReference type="SAM" id="MobiDB-lite"/>
    </source>
</evidence>
<evidence type="ECO:0000313" key="3">
    <source>
        <dbReference type="Proteomes" id="UP000838412"/>
    </source>
</evidence>
<dbReference type="PANTHER" id="PTHR33766:SF1">
    <property type="entry name" value="PROTEIN FAM181A"/>
    <property type="match status" value="1"/>
</dbReference>
<gene>
    <name evidence="2" type="primary">FAM181A</name>
    <name evidence="2" type="ORF">BLAG_LOCUS16925</name>
</gene>
<keyword evidence="3" id="KW-1185">Reference proteome</keyword>
<feature type="compositionally biased region" description="Low complexity" evidence="1">
    <location>
        <begin position="292"/>
        <end position="302"/>
    </location>
</feature>
<feature type="region of interest" description="Disordered" evidence="1">
    <location>
        <begin position="173"/>
        <end position="336"/>
    </location>
</feature>
<feature type="compositionally biased region" description="Low complexity" evidence="1">
    <location>
        <begin position="452"/>
        <end position="463"/>
    </location>
</feature>
<proteinExistence type="predicted"/>
<name>A0A8K0EMH6_BRALA</name>
<dbReference type="PANTHER" id="PTHR33766">
    <property type="entry name" value="PROTEIN FAM181B"/>
    <property type="match status" value="1"/>
</dbReference>
<accession>A0A8K0EMH6</accession>
<dbReference type="OrthoDB" id="5982901at2759"/>
<dbReference type="Pfam" id="PF15238">
    <property type="entry name" value="TEADIR3"/>
    <property type="match status" value="1"/>
</dbReference>
<organism evidence="2 3">
    <name type="scientific">Branchiostoma lanceolatum</name>
    <name type="common">Common lancelet</name>
    <name type="synonym">Amphioxus lanceolatum</name>
    <dbReference type="NCBI Taxonomy" id="7740"/>
    <lineage>
        <taxon>Eukaryota</taxon>
        <taxon>Metazoa</taxon>
        <taxon>Chordata</taxon>
        <taxon>Cephalochordata</taxon>
        <taxon>Leptocardii</taxon>
        <taxon>Amphioxiformes</taxon>
        <taxon>Branchiostomatidae</taxon>
        <taxon>Branchiostoma</taxon>
    </lineage>
</organism>
<dbReference type="Proteomes" id="UP000838412">
    <property type="component" value="Chromosome 4"/>
</dbReference>
<feature type="compositionally biased region" description="Basic and acidic residues" evidence="1">
    <location>
        <begin position="241"/>
        <end position="250"/>
    </location>
</feature>
<dbReference type="EMBL" id="OV696689">
    <property type="protein sequence ID" value="CAH1261523.1"/>
    <property type="molecule type" value="Genomic_DNA"/>
</dbReference>
<feature type="region of interest" description="Disordered" evidence="1">
    <location>
        <begin position="440"/>
        <end position="471"/>
    </location>
</feature>
<reference evidence="2" key="1">
    <citation type="submission" date="2022-01" db="EMBL/GenBank/DDBJ databases">
        <authorList>
            <person name="Braso-Vives M."/>
        </authorList>
    </citation>
    <scope>NUCLEOTIDE SEQUENCE</scope>
</reference>
<dbReference type="InterPro" id="IPR053819">
    <property type="entry name" value="TEADIR3_omega_loop"/>
</dbReference>
<sequence length="488" mass="51838">METGAPHKRRACVWQCKFSRARRSPTAQHTPGRPGAVAHSLRCQSADTDASVGGLLLESQRPCVHTYTHALSSYGSRLHLRGPSGPKMTQGEENAICGRSERTQQQQRKCKMAQGSGGAPADADVKTLLNFVNLASSDIKAALDKSAPCKRSVDHRKYLQKQLKRFSQRRVLPRHVVAQRQPVKDTTSALQAPPFLKRRPESTSSVNSESSSGSGSESCSSGSESGPILPETVCTPIDLSMPDRDQPAAEKEEDAGLQPPDPAAAGGDSVPLRKRALPASFWQEPGVQKGLSSSSGSSGSPSAEEQACSPGKQDTKPAGESTAAPPRIITNHGLDRFPTAVPPGPLGYLPYHGYRPYLGYVPPPPCGFDPTQPSAAPLGHAAALAQAPGLCGPGRPKDACSCCLAQNTAVSAAYSRFPYGHHGHHPGYVSVPHSPLAAAHAPYSPPWDRTNPPSSSSSSPTTTKPKIWRPIPTKTVSTFPTRFHPLHM</sequence>
<dbReference type="InterPro" id="IPR029359">
    <property type="entry name" value="FAM181"/>
</dbReference>
<feature type="region of interest" description="Disordered" evidence="1">
    <location>
        <begin position="101"/>
        <end position="120"/>
    </location>
</feature>